<dbReference type="NCBIfam" id="TIGR03109">
    <property type="entry name" value="exosort_XrtA"/>
    <property type="match status" value="1"/>
</dbReference>
<dbReference type="Pfam" id="PF09721">
    <property type="entry name" value="Exosortase_EpsH"/>
    <property type="match status" value="1"/>
</dbReference>
<dbReference type="InterPro" id="IPR014263">
    <property type="entry name" value="Methanolan_biosynth_EpsI"/>
</dbReference>
<feature type="transmembrane region" description="Helical" evidence="8">
    <location>
        <begin position="106"/>
        <end position="126"/>
    </location>
</feature>
<feature type="transmembrane region" description="Helical" evidence="8">
    <location>
        <begin position="54"/>
        <end position="71"/>
    </location>
</feature>
<evidence type="ECO:0000256" key="7">
    <source>
        <dbReference type="ARBA" id="ARBA00023136"/>
    </source>
</evidence>
<comment type="subcellular location">
    <subcellularLocation>
        <location evidence="1">Cell membrane</location>
        <topology evidence="1">Multi-pass membrane protein</topology>
    </subcellularLocation>
</comment>
<reference evidence="10" key="1">
    <citation type="submission" date="2016-10" db="EMBL/GenBank/DDBJ databases">
        <title>Sequence of Gallionella enrichment culture.</title>
        <authorList>
            <person name="Poehlein A."/>
            <person name="Muehling M."/>
            <person name="Daniel R."/>
        </authorList>
    </citation>
    <scope>NUCLEOTIDE SEQUENCE</scope>
</reference>
<dbReference type="NCBIfam" id="TIGR02602">
    <property type="entry name" value="8TM_EpsH"/>
    <property type="match status" value="1"/>
</dbReference>
<accession>A0A1J5SSX5</accession>
<gene>
    <name evidence="10" type="ORF">GALL_107140</name>
</gene>
<dbReference type="InterPro" id="IPR013426">
    <property type="entry name" value="EpsH-like"/>
</dbReference>
<dbReference type="NCBIfam" id="TIGR04178">
    <property type="entry name" value="exo_archaeo"/>
    <property type="match status" value="1"/>
</dbReference>
<evidence type="ECO:0000256" key="8">
    <source>
        <dbReference type="SAM" id="Phobius"/>
    </source>
</evidence>
<protein>
    <submittedName>
        <fullName evidence="10">Transmembrane exosortase EpsH</fullName>
    </submittedName>
</protein>
<evidence type="ECO:0000256" key="6">
    <source>
        <dbReference type="ARBA" id="ARBA00022989"/>
    </source>
</evidence>
<evidence type="ECO:0000256" key="4">
    <source>
        <dbReference type="ARBA" id="ARBA00022692"/>
    </source>
</evidence>
<feature type="transmembrane region" description="Helical" evidence="8">
    <location>
        <begin position="222"/>
        <end position="242"/>
    </location>
</feature>
<organism evidence="10">
    <name type="scientific">mine drainage metagenome</name>
    <dbReference type="NCBI Taxonomy" id="410659"/>
    <lineage>
        <taxon>unclassified sequences</taxon>
        <taxon>metagenomes</taxon>
        <taxon>ecological metagenomes</taxon>
    </lineage>
</organism>
<feature type="transmembrane region" description="Helical" evidence="8">
    <location>
        <begin position="20"/>
        <end position="42"/>
    </location>
</feature>
<keyword evidence="5" id="KW-0378">Hydrolase</keyword>
<evidence type="ECO:0000256" key="3">
    <source>
        <dbReference type="ARBA" id="ARBA00022670"/>
    </source>
</evidence>
<name>A0A1J5SSX5_9ZZZZ</name>
<feature type="transmembrane region" description="Helical" evidence="8">
    <location>
        <begin position="197"/>
        <end position="215"/>
    </location>
</feature>
<keyword evidence="4 8" id="KW-0812">Transmembrane</keyword>
<dbReference type="InterPro" id="IPR019127">
    <property type="entry name" value="Exosortase"/>
</dbReference>
<dbReference type="NCBIfam" id="TIGR02914">
    <property type="entry name" value="EpsI_fam"/>
    <property type="match status" value="1"/>
</dbReference>
<feature type="transmembrane region" description="Helical" evidence="8">
    <location>
        <begin position="133"/>
        <end position="152"/>
    </location>
</feature>
<evidence type="ECO:0000256" key="2">
    <source>
        <dbReference type="ARBA" id="ARBA00022475"/>
    </source>
</evidence>
<keyword evidence="3" id="KW-0645">Protease</keyword>
<comment type="caution">
    <text evidence="10">The sequence shown here is derived from an EMBL/GenBank/DDBJ whole genome shotgun (WGS) entry which is preliminary data.</text>
</comment>
<dbReference type="AlphaFoldDB" id="A0A1J5SSX5"/>
<dbReference type="GO" id="GO:0008233">
    <property type="term" value="F:peptidase activity"/>
    <property type="evidence" value="ECO:0007669"/>
    <property type="project" value="UniProtKB-KW"/>
</dbReference>
<keyword evidence="7 8" id="KW-0472">Membrane</keyword>
<dbReference type="GO" id="GO:0006508">
    <property type="term" value="P:proteolysis"/>
    <property type="evidence" value="ECO:0007669"/>
    <property type="project" value="UniProtKB-KW"/>
</dbReference>
<dbReference type="GO" id="GO:0005886">
    <property type="term" value="C:plasma membrane"/>
    <property type="evidence" value="ECO:0007669"/>
    <property type="project" value="UniProtKB-SubCell"/>
</dbReference>
<dbReference type="EMBL" id="MLJW01000039">
    <property type="protein sequence ID" value="OIR07125.1"/>
    <property type="molecule type" value="Genomic_DNA"/>
</dbReference>
<evidence type="ECO:0000259" key="9">
    <source>
        <dbReference type="Pfam" id="PF11984"/>
    </source>
</evidence>
<sequence length="521" mass="57476">MSSTAPAPRQRAESDYKESWHTALSALLFALLWLLVCYWNTAASMVAIWVRSETFAHGFVVPLISLWLIWRERVQLAALAPRPAGWALLPLAAAGLAWLLGDLANVNSLSQLALVAMLILVVPAVLGTQVSRVIVFPLCFLFFAVPIGEFMLPQLMAWTADFTVFALRLTGIPVYREGQNFSIPSGNWSVVEACSGVRYLIASVMVGTLYAYLNYRSLLRRLVFVAVAFLVPITANWFRAYLIVLIGHLSGNRLATGVDHLIYGWLFFGMVMATMFWIGARWREDGCAKTNHPLGLVQPAGPSLPAASVWLAVAAIAATTVAWRLGDWAIERSAAAHPPRFANLAPIVGWQPMPDSVSDWRPQYHGPSFEVLRNYRRGSARVGLYLGYYRNQSYARKLVSSVNVLADSRDQRWSVVNPGSLEVLRDDQPFAVKTAELRGAAGERLLVWRWYWVGGRFTASDGWAKGYTAFSRMLGRGDDAAVVILFTPKGKQGEAPATLAEFLAAATPALNSALSRTRDAR</sequence>
<proteinExistence type="predicted"/>
<evidence type="ECO:0000256" key="5">
    <source>
        <dbReference type="ARBA" id="ARBA00022801"/>
    </source>
</evidence>
<feature type="domain" description="Methanolan biosynthesis EpsI" evidence="9">
    <location>
        <begin position="312"/>
        <end position="512"/>
    </location>
</feature>
<keyword evidence="6 8" id="KW-1133">Transmembrane helix</keyword>
<evidence type="ECO:0000313" key="10">
    <source>
        <dbReference type="EMBL" id="OIR07125.1"/>
    </source>
</evidence>
<feature type="transmembrane region" description="Helical" evidence="8">
    <location>
        <begin position="83"/>
        <end position="100"/>
    </location>
</feature>
<evidence type="ECO:0000256" key="1">
    <source>
        <dbReference type="ARBA" id="ARBA00004651"/>
    </source>
</evidence>
<dbReference type="Pfam" id="PF11984">
    <property type="entry name" value="DUF3485"/>
    <property type="match status" value="1"/>
</dbReference>
<feature type="transmembrane region" description="Helical" evidence="8">
    <location>
        <begin position="262"/>
        <end position="280"/>
    </location>
</feature>
<dbReference type="InterPro" id="IPR017540">
    <property type="entry name" value="Exosortase-1"/>
</dbReference>
<keyword evidence="2" id="KW-1003">Cell membrane</keyword>
<dbReference type="InterPro" id="IPR026392">
    <property type="entry name" value="Exo/Archaeosortase_dom"/>
</dbReference>